<dbReference type="PANTHER" id="PTHR42841">
    <property type="entry name" value="AMINE OXIDASE"/>
    <property type="match status" value="1"/>
</dbReference>
<evidence type="ECO:0000313" key="1">
    <source>
        <dbReference type="EMBL" id="MEY8039875.1"/>
    </source>
</evidence>
<organism evidence="1 2">
    <name type="scientific">Saccharopolyspora cebuensis</name>
    <dbReference type="NCBI Taxonomy" id="418759"/>
    <lineage>
        <taxon>Bacteria</taxon>
        <taxon>Bacillati</taxon>
        <taxon>Actinomycetota</taxon>
        <taxon>Actinomycetes</taxon>
        <taxon>Pseudonocardiales</taxon>
        <taxon>Pseudonocardiaceae</taxon>
        <taxon>Saccharopolyspora</taxon>
    </lineage>
</organism>
<dbReference type="SUPFAM" id="SSF51905">
    <property type="entry name" value="FAD/NAD(P)-binding domain"/>
    <property type="match status" value="1"/>
</dbReference>
<sequence length="90" mass="9168">MAASAEVVVVGAGLAGLAAARHLHRAGVAVRVCEAAERVGGRVATDEVDLPVRLGSGRYVCGDHRDTPSIRGALVSGRRAARAVLADLGR</sequence>
<gene>
    <name evidence="1" type="ORF">AB8O55_10745</name>
</gene>
<protein>
    <submittedName>
        <fullName evidence="1">FAD-dependent oxidoreductase</fullName>
    </submittedName>
</protein>
<name>A0ABV4CFJ4_9PSEU</name>
<dbReference type="Pfam" id="PF13450">
    <property type="entry name" value="NAD_binding_8"/>
    <property type="match status" value="1"/>
</dbReference>
<proteinExistence type="predicted"/>
<comment type="caution">
    <text evidence="1">The sequence shown here is derived from an EMBL/GenBank/DDBJ whole genome shotgun (WGS) entry which is preliminary data.</text>
</comment>
<dbReference type="Gene3D" id="3.50.50.60">
    <property type="entry name" value="FAD/NAD(P)-binding domain"/>
    <property type="match status" value="1"/>
</dbReference>
<dbReference type="InterPro" id="IPR036188">
    <property type="entry name" value="FAD/NAD-bd_sf"/>
</dbReference>
<reference evidence="1 2" key="1">
    <citation type="submission" date="2024-08" db="EMBL/GenBank/DDBJ databases">
        <title>Genome mining of Saccharopolyspora cebuensis PGLac3 from Nigerian medicinal plant.</title>
        <authorList>
            <person name="Ezeobiora C.E."/>
            <person name="Igbokwe N.H."/>
            <person name="Amin D.H."/>
            <person name="Mendie U.E."/>
        </authorList>
    </citation>
    <scope>NUCLEOTIDE SEQUENCE [LARGE SCALE GENOMIC DNA]</scope>
    <source>
        <strain evidence="1 2">PGLac3</strain>
    </source>
</reference>
<evidence type="ECO:0000313" key="2">
    <source>
        <dbReference type="Proteomes" id="UP001564626"/>
    </source>
</evidence>
<accession>A0ABV4CFJ4</accession>
<dbReference type="EMBL" id="JBGEHV010000015">
    <property type="protein sequence ID" value="MEY8039875.1"/>
    <property type="molecule type" value="Genomic_DNA"/>
</dbReference>
<dbReference type="PRINTS" id="PR00419">
    <property type="entry name" value="ADXRDTASE"/>
</dbReference>
<keyword evidence="2" id="KW-1185">Reference proteome</keyword>
<dbReference type="Proteomes" id="UP001564626">
    <property type="component" value="Unassembled WGS sequence"/>
</dbReference>
<dbReference type="RefSeq" id="WP_345363881.1">
    <property type="nucleotide sequence ID" value="NZ_BAABII010000010.1"/>
</dbReference>